<comment type="caution">
    <text evidence="4">The sequence shown here is derived from an EMBL/GenBank/DDBJ whole genome shotgun (WGS) entry which is preliminary data.</text>
</comment>
<dbReference type="RefSeq" id="XP_060409132.1">
    <property type="nucleotide sequence ID" value="XM_060558955.1"/>
</dbReference>
<dbReference type="GO" id="GO:0016832">
    <property type="term" value="F:aldehyde-lyase activity"/>
    <property type="evidence" value="ECO:0007669"/>
    <property type="project" value="TreeGrafter"/>
</dbReference>
<dbReference type="EMBL" id="JAHLJV010000090">
    <property type="protein sequence ID" value="KAK1573527.1"/>
    <property type="molecule type" value="Genomic_DNA"/>
</dbReference>
<evidence type="ECO:0000256" key="2">
    <source>
        <dbReference type="ARBA" id="ARBA00023239"/>
    </source>
</evidence>
<dbReference type="Proteomes" id="UP001230504">
    <property type="component" value="Unassembled WGS sequence"/>
</dbReference>
<dbReference type="AlphaFoldDB" id="A0AAD8PNX3"/>
<dbReference type="PANTHER" id="PTHR22789">
    <property type="entry name" value="FUCULOSE PHOSPHATE ALDOLASE"/>
    <property type="match status" value="1"/>
</dbReference>
<protein>
    <submittedName>
        <fullName evidence="4">Class II aldolase and Adducin N-terminal domain-containing protein</fullName>
    </submittedName>
</protein>
<dbReference type="PANTHER" id="PTHR22789:SF0">
    <property type="entry name" value="3-OXO-TETRONATE 4-PHOSPHATE DECARBOXYLASE-RELATED"/>
    <property type="match status" value="1"/>
</dbReference>
<name>A0AAD8PNX3_9PEZI</name>
<dbReference type="InterPro" id="IPR036409">
    <property type="entry name" value="Aldolase_II/adducin_N_sf"/>
</dbReference>
<accession>A0AAD8PNX3</accession>
<dbReference type="GO" id="GO:0019323">
    <property type="term" value="P:pentose catabolic process"/>
    <property type="evidence" value="ECO:0007669"/>
    <property type="project" value="TreeGrafter"/>
</dbReference>
<feature type="domain" description="Class II aldolase/adducin N-terminal" evidence="3">
    <location>
        <begin position="15"/>
        <end position="206"/>
    </location>
</feature>
<sequence length="273" mass="30484">MASSQQSEMLQGHFRKCVSGSHILHFHQVVDAYGHLSFRHPSRADTFFMSRNIAPAQVSYSEDLIEYNIEDAEPLDPNCPQGFAERRIHSEIYRRHPEINAVIHSHSEAVVPYTISGVPLKAVSHMCGFLGPDGLPVFDAADHMEEGDVPDLLVRTKNMGAALAKHFDGGNNVTLMRGHGFTVVADSIELAVMRAVYTQKNASIQTTALMLQGATGTTGGIKHLSKEECGGSDRTTRWSMLRPWNLWVREVEDSSLYINACDEPRRLYIYEEK</sequence>
<evidence type="ECO:0000256" key="1">
    <source>
        <dbReference type="ARBA" id="ARBA00022723"/>
    </source>
</evidence>
<dbReference type="InterPro" id="IPR001303">
    <property type="entry name" value="Aldolase_II/adducin_N"/>
</dbReference>
<gene>
    <name evidence="4" type="ORF">LY79DRAFT_568323</name>
</gene>
<dbReference type="SUPFAM" id="SSF53639">
    <property type="entry name" value="AraD/HMP-PK domain-like"/>
    <property type="match status" value="1"/>
</dbReference>
<dbReference type="GO" id="GO:0005829">
    <property type="term" value="C:cytosol"/>
    <property type="evidence" value="ECO:0007669"/>
    <property type="project" value="TreeGrafter"/>
</dbReference>
<dbReference type="GeneID" id="85443195"/>
<evidence type="ECO:0000259" key="3">
    <source>
        <dbReference type="SMART" id="SM01007"/>
    </source>
</evidence>
<dbReference type="Pfam" id="PF00596">
    <property type="entry name" value="Aldolase_II"/>
    <property type="match status" value="1"/>
</dbReference>
<dbReference type="SMART" id="SM01007">
    <property type="entry name" value="Aldolase_II"/>
    <property type="match status" value="1"/>
</dbReference>
<dbReference type="Gene3D" id="3.40.225.10">
    <property type="entry name" value="Class II aldolase/adducin N-terminal domain"/>
    <property type="match status" value="1"/>
</dbReference>
<keyword evidence="5" id="KW-1185">Reference proteome</keyword>
<keyword evidence="1" id="KW-0479">Metal-binding</keyword>
<reference evidence="4" key="1">
    <citation type="submission" date="2021-06" db="EMBL/GenBank/DDBJ databases">
        <title>Comparative genomics, transcriptomics and evolutionary studies reveal genomic signatures of adaptation to plant cell wall in hemibiotrophic fungi.</title>
        <authorList>
            <consortium name="DOE Joint Genome Institute"/>
            <person name="Baroncelli R."/>
            <person name="Diaz J.F."/>
            <person name="Benocci T."/>
            <person name="Peng M."/>
            <person name="Battaglia E."/>
            <person name="Haridas S."/>
            <person name="Andreopoulos W."/>
            <person name="Labutti K."/>
            <person name="Pangilinan J."/>
            <person name="Floch G.L."/>
            <person name="Makela M.R."/>
            <person name="Henrissat B."/>
            <person name="Grigoriev I.V."/>
            <person name="Crouch J.A."/>
            <person name="De Vries R.P."/>
            <person name="Sukno S.A."/>
            <person name="Thon M.R."/>
        </authorList>
    </citation>
    <scope>NUCLEOTIDE SEQUENCE</scope>
    <source>
        <strain evidence="4">CBS 125086</strain>
    </source>
</reference>
<organism evidence="4 5">
    <name type="scientific">Colletotrichum navitas</name>
    <dbReference type="NCBI Taxonomy" id="681940"/>
    <lineage>
        <taxon>Eukaryota</taxon>
        <taxon>Fungi</taxon>
        <taxon>Dikarya</taxon>
        <taxon>Ascomycota</taxon>
        <taxon>Pezizomycotina</taxon>
        <taxon>Sordariomycetes</taxon>
        <taxon>Hypocreomycetidae</taxon>
        <taxon>Glomerellales</taxon>
        <taxon>Glomerellaceae</taxon>
        <taxon>Colletotrichum</taxon>
        <taxon>Colletotrichum graminicola species complex</taxon>
    </lineage>
</organism>
<evidence type="ECO:0000313" key="4">
    <source>
        <dbReference type="EMBL" id="KAK1573527.1"/>
    </source>
</evidence>
<keyword evidence="2" id="KW-0456">Lyase</keyword>
<evidence type="ECO:0000313" key="5">
    <source>
        <dbReference type="Proteomes" id="UP001230504"/>
    </source>
</evidence>
<dbReference type="InterPro" id="IPR050197">
    <property type="entry name" value="Aldolase_class_II_sugar_metab"/>
</dbReference>
<proteinExistence type="predicted"/>
<dbReference type="GO" id="GO:0046872">
    <property type="term" value="F:metal ion binding"/>
    <property type="evidence" value="ECO:0007669"/>
    <property type="project" value="UniProtKB-KW"/>
</dbReference>